<keyword evidence="1" id="KW-0812">Transmembrane</keyword>
<dbReference type="PATRIC" id="fig|1249627.3.peg.2180"/>
<feature type="transmembrane region" description="Helical" evidence="1">
    <location>
        <begin position="159"/>
        <end position="180"/>
    </location>
</feature>
<evidence type="ECO:0000256" key="1">
    <source>
        <dbReference type="SAM" id="Phobius"/>
    </source>
</evidence>
<dbReference type="Proteomes" id="UP000019460">
    <property type="component" value="Unassembled WGS sequence"/>
</dbReference>
<feature type="transmembrane region" description="Helical" evidence="1">
    <location>
        <begin position="192"/>
        <end position="216"/>
    </location>
</feature>
<feature type="transmembrane region" description="Helical" evidence="1">
    <location>
        <begin position="84"/>
        <end position="104"/>
    </location>
</feature>
<dbReference type="OrthoDB" id="5765025at2"/>
<dbReference type="EMBL" id="AONC01000029">
    <property type="protein sequence ID" value="EXJ15178.1"/>
    <property type="molecule type" value="Genomic_DNA"/>
</dbReference>
<comment type="caution">
    <text evidence="2">The sequence shown here is derived from an EMBL/GenBank/DDBJ whole genome shotgun (WGS) entry which is preliminary data.</text>
</comment>
<sequence length="255" mass="26781">MSPFGALMVGLFLPLFPFSMVFNRLFARLDAPGPRIGLLLLWPQIGILALTALGEPPPAWILWWAVATAALYALRALSVRDLGIWTGFMATSAWSLLWPAAALATPRPDLAVLIIQGLGLSLPLMLLAWLTAWLEDTFGAAYAGVCGGLGAALPRLSLLLTLAILAAVATPAVPGFFTLLSTSLQALTVMPGLALPILTVWLLWAWGGARILGGFIPGPACETQGPDLNGAHFRRLGLALVVLVAIGMGLSGELT</sequence>
<feature type="transmembrane region" description="Helical" evidence="1">
    <location>
        <begin position="6"/>
        <end position="26"/>
    </location>
</feature>
<dbReference type="RefSeq" id="WP_043753482.1">
    <property type="nucleotide sequence ID" value="NZ_AONC01000029.1"/>
</dbReference>
<proteinExistence type="predicted"/>
<feature type="transmembrane region" description="Helical" evidence="1">
    <location>
        <begin position="110"/>
        <end position="130"/>
    </location>
</feature>
<reference evidence="2 3" key="1">
    <citation type="submission" date="2012-11" db="EMBL/GenBank/DDBJ databases">
        <title>Genome assembly of Thiorhodococcus sp. AK35.</title>
        <authorList>
            <person name="Nupur N."/>
            <person name="Khatri I."/>
            <person name="Subramanian S."/>
            <person name="Pinnaka A."/>
        </authorList>
    </citation>
    <scope>NUCLEOTIDE SEQUENCE [LARGE SCALE GENOMIC DNA]</scope>
    <source>
        <strain evidence="2 3">AK35</strain>
    </source>
</reference>
<dbReference type="AlphaFoldDB" id="W9V6I6"/>
<dbReference type="eggNOG" id="ENOG5032VW1">
    <property type="taxonomic scope" value="Bacteria"/>
</dbReference>
<dbReference type="STRING" id="1249627.D779_1732"/>
<evidence type="ECO:0000313" key="3">
    <source>
        <dbReference type="Proteomes" id="UP000019460"/>
    </source>
</evidence>
<keyword evidence="3" id="KW-1185">Reference proteome</keyword>
<name>W9V6I6_9GAMM</name>
<evidence type="ECO:0000313" key="2">
    <source>
        <dbReference type="EMBL" id="EXJ15178.1"/>
    </source>
</evidence>
<keyword evidence="1" id="KW-0472">Membrane</keyword>
<organism evidence="2 3">
    <name type="scientific">Imhoffiella purpurea</name>
    <dbReference type="NCBI Taxonomy" id="1249627"/>
    <lineage>
        <taxon>Bacteria</taxon>
        <taxon>Pseudomonadati</taxon>
        <taxon>Pseudomonadota</taxon>
        <taxon>Gammaproteobacteria</taxon>
        <taxon>Chromatiales</taxon>
        <taxon>Chromatiaceae</taxon>
        <taxon>Imhoffiella</taxon>
    </lineage>
</organism>
<gene>
    <name evidence="2" type="ORF">D779_1732</name>
</gene>
<protein>
    <submittedName>
        <fullName evidence="2">Uncharacterized protein</fullName>
    </submittedName>
</protein>
<feature type="transmembrane region" description="Helical" evidence="1">
    <location>
        <begin position="236"/>
        <end position="254"/>
    </location>
</feature>
<accession>W9V6I6</accession>
<keyword evidence="1" id="KW-1133">Transmembrane helix</keyword>